<dbReference type="SMART" id="SM00347">
    <property type="entry name" value="HTH_MARR"/>
    <property type="match status" value="1"/>
</dbReference>
<dbReference type="RefSeq" id="WP_167478175.1">
    <property type="nucleotide sequence ID" value="NZ_CP046172.1"/>
</dbReference>
<dbReference type="InterPro" id="IPR036388">
    <property type="entry name" value="WH-like_DNA-bd_sf"/>
</dbReference>
<dbReference type="Gene3D" id="1.10.10.10">
    <property type="entry name" value="Winged helix-like DNA-binding domain superfamily/Winged helix DNA-binding domain"/>
    <property type="match status" value="1"/>
</dbReference>
<dbReference type="KEGG" id="nah:F5544_41075"/>
<dbReference type="InterPro" id="IPR036390">
    <property type="entry name" value="WH_DNA-bd_sf"/>
</dbReference>
<dbReference type="PRINTS" id="PR00598">
    <property type="entry name" value="HTHMARR"/>
</dbReference>
<dbReference type="GO" id="GO:0003700">
    <property type="term" value="F:DNA-binding transcription factor activity"/>
    <property type="evidence" value="ECO:0007669"/>
    <property type="project" value="InterPro"/>
</dbReference>
<dbReference type="InterPro" id="IPR000835">
    <property type="entry name" value="HTH_MarR-typ"/>
</dbReference>
<name>A0A6G9YRU1_9NOCA</name>
<reference evidence="2 3" key="1">
    <citation type="journal article" date="2019" name="ACS Chem. Biol.">
        <title>Identification and Mobilization of a Cryptic Antibiotic Biosynthesis Gene Locus from a Human-Pathogenic Nocardia Isolate.</title>
        <authorList>
            <person name="Herisse M."/>
            <person name="Ishida K."/>
            <person name="Porter J.L."/>
            <person name="Howden B."/>
            <person name="Hertweck C."/>
            <person name="Stinear T.P."/>
            <person name="Pidot S.J."/>
        </authorList>
    </citation>
    <scope>NUCLEOTIDE SEQUENCE [LARGE SCALE GENOMIC DNA]</scope>
    <source>
        <strain evidence="2 3">AUSMDU00012717</strain>
    </source>
</reference>
<dbReference type="InterPro" id="IPR039422">
    <property type="entry name" value="MarR/SlyA-like"/>
</dbReference>
<feature type="domain" description="HTH marR-type" evidence="1">
    <location>
        <begin position="1"/>
        <end position="139"/>
    </location>
</feature>
<dbReference type="PROSITE" id="PS50995">
    <property type="entry name" value="HTH_MARR_2"/>
    <property type="match status" value="1"/>
</dbReference>
<evidence type="ECO:0000313" key="3">
    <source>
        <dbReference type="Proteomes" id="UP000503540"/>
    </source>
</evidence>
<proteinExistence type="predicted"/>
<dbReference type="EMBL" id="CP046172">
    <property type="protein sequence ID" value="QIS16025.1"/>
    <property type="molecule type" value="Genomic_DNA"/>
</dbReference>
<dbReference type="Pfam" id="PF12802">
    <property type="entry name" value="MarR_2"/>
    <property type="match status" value="1"/>
</dbReference>
<dbReference type="PANTHER" id="PTHR33164:SF57">
    <property type="entry name" value="MARR-FAMILY TRANSCRIPTIONAL REGULATOR"/>
    <property type="match status" value="1"/>
</dbReference>
<dbReference type="AlphaFoldDB" id="A0A6G9YRU1"/>
<gene>
    <name evidence="2" type="ORF">F5544_41075</name>
</gene>
<evidence type="ECO:0000313" key="2">
    <source>
        <dbReference type="EMBL" id="QIS16025.1"/>
    </source>
</evidence>
<protein>
    <submittedName>
        <fullName evidence="2">MarR family transcriptional regulator</fullName>
    </submittedName>
</protein>
<dbReference type="SUPFAM" id="SSF46785">
    <property type="entry name" value="Winged helix' DNA-binding domain"/>
    <property type="match status" value="1"/>
</dbReference>
<sequence length="153" mass="17257">MSAAPQDLGILMGLAYQEFVRQLREALAEQGFGDAGPSYGYVFRSLAERPMNTSELADRLTITKQGAAQLIEEMCERGYVERRANPADRRAKLLYLSDKGNRALAAARRFHRDFERELTEANDADSVAALRRMLTAIATEERLADPRWRSPHV</sequence>
<accession>A0A6G9YRU1</accession>
<evidence type="ECO:0000259" key="1">
    <source>
        <dbReference type="PROSITE" id="PS50995"/>
    </source>
</evidence>
<dbReference type="Proteomes" id="UP000503540">
    <property type="component" value="Chromosome"/>
</dbReference>
<dbReference type="PANTHER" id="PTHR33164">
    <property type="entry name" value="TRANSCRIPTIONAL REGULATOR, MARR FAMILY"/>
    <property type="match status" value="1"/>
</dbReference>
<dbReference type="GO" id="GO:0006950">
    <property type="term" value="P:response to stress"/>
    <property type="evidence" value="ECO:0007669"/>
    <property type="project" value="TreeGrafter"/>
</dbReference>
<keyword evidence="3" id="KW-1185">Reference proteome</keyword>
<organism evidence="2 3">
    <name type="scientific">Nocardia arthritidis</name>
    <dbReference type="NCBI Taxonomy" id="228602"/>
    <lineage>
        <taxon>Bacteria</taxon>
        <taxon>Bacillati</taxon>
        <taxon>Actinomycetota</taxon>
        <taxon>Actinomycetes</taxon>
        <taxon>Mycobacteriales</taxon>
        <taxon>Nocardiaceae</taxon>
        <taxon>Nocardia</taxon>
    </lineage>
</organism>